<dbReference type="SUPFAM" id="SSF55331">
    <property type="entry name" value="Tautomerase/MIF"/>
    <property type="match status" value="1"/>
</dbReference>
<dbReference type="InterPro" id="IPR014347">
    <property type="entry name" value="Tautomerase/MIF_sf"/>
</dbReference>
<gene>
    <name evidence="2" type="ORF">TEA_026149</name>
</gene>
<dbReference type="GO" id="GO:0005615">
    <property type="term" value="C:extracellular space"/>
    <property type="evidence" value="ECO:0007669"/>
    <property type="project" value="TreeGrafter"/>
</dbReference>
<evidence type="ECO:0000313" key="2">
    <source>
        <dbReference type="EMBL" id="THG03077.1"/>
    </source>
</evidence>
<keyword evidence="3" id="KW-1185">Reference proteome</keyword>
<dbReference type="STRING" id="542762.A0A4V3WL24"/>
<sequence>MKNREKRKEKERVAARSEMREKVWWREKVEVWWSSLAVVTVADKTLVWRWKIREREGVRFGFSSVACIRGYCNHFYVMIGLKDSVPIAFGGTEEPAAYGELVSIGGLTPDVNKNLSAEISTILETKLSVPKSRFFLKFYDTKASYINLLRHQLRMEWIHLVNSMLLLQNLQQPAAKLGLAWTLVSNWLPNRVLRYSPLLRWWQRLVLARVLASWDIVDIVDDIKSMSSHPSPSMLIPALCIVGNIVTEDDMQTQGKQIGESRIGESKAKALLMKNVSFKLNAFLVLRLSLF</sequence>
<dbReference type="PANTHER" id="PTHR11954">
    <property type="entry name" value="D-DOPACHROME DECARBOXYLASE"/>
    <property type="match status" value="1"/>
</dbReference>
<proteinExistence type="inferred from homology"/>
<dbReference type="Pfam" id="PF01187">
    <property type="entry name" value="MIF"/>
    <property type="match status" value="1"/>
</dbReference>
<evidence type="ECO:0000256" key="1">
    <source>
        <dbReference type="ARBA" id="ARBA00005851"/>
    </source>
</evidence>
<protein>
    <submittedName>
        <fullName evidence="2">Uncharacterized protein</fullName>
    </submittedName>
</protein>
<dbReference type="InterPro" id="IPR001398">
    <property type="entry name" value="Macrophage_inhib_fac"/>
</dbReference>
<name>A0A4V3WL24_CAMSN</name>
<dbReference type="AlphaFoldDB" id="A0A4V3WL24"/>
<dbReference type="Proteomes" id="UP000306102">
    <property type="component" value="Unassembled WGS sequence"/>
</dbReference>
<accession>A0A4V3WL24</accession>
<reference evidence="2 3" key="1">
    <citation type="journal article" date="2018" name="Proc. Natl. Acad. Sci. U.S.A.">
        <title>Draft genome sequence of Camellia sinensis var. sinensis provides insights into the evolution of the tea genome and tea quality.</title>
        <authorList>
            <person name="Wei C."/>
            <person name="Yang H."/>
            <person name="Wang S."/>
            <person name="Zhao J."/>
            <person name="Liu C."/>
            <person name="Gao L."/>
            <person name="Xia E."/>
            <person name="Lu Y."/>
            <person name="Tai Y."/>
            <person name="She G."/>
            <person name="Sun J."/>
            <person name="Cao H."/>
            <person name="Tong W."/>
            <person name="Gao Q."/>
            <person name="Li Y."/>
            <person name="Deng W."/>
            <person name="Jiang X."/>
            <person name="Wang W."/>
            <person name="Chen Q."/>
            <person name="Zhang S."/>
            <person name="Li H."/>
            <person name="Wu J."/>
            <person name="Wang P."/>
            <person name="Li P."/>
            <person name="Shi C."/>
            <person name="Zheng F."/>
            <person name="Jian J."/>
            <person name="Huang B."/>
            <person name="Shan D."/>
            <person name="Shi M."/>
            <person name="Fang C."/>
            <person name="Yue Y."/>
            <person name="Li F."/>
            <person name="Li D."/>
            <person name="Wei S."/>
            <person name="Han B."/>
            <person name="Jiang C."/>
            <person name="Yin Y."/>
            <person name="Xia T."/>
            <person name="Zhang Z."/>
            <person name="Bennetzen J.L."/>
            <person name="Zhao S."/>
            <person name="Wan X."/>
        </authorList>
    </citation>
    <scope>NUCLEOTIDE SEQUENCE [LARGE SCALE GENOMIC DNA]</scope>
    <source>
        <strain evidence="3">cv. Shuchazao</strain>
        <tissue evidence="2">Leaf</tissue>
    </source>
</reference>
<organism evidence="2 3">
    <name type="scientific">Camellia sinensis var. sinensis</name>
    <name type="common">China tea</name>
    <dbReference type="NCBI Taxonomy" id="542762"/>
    <lineage>
        <taxon>Eukaryota</taxon>
        <taxon>Viridiplantae</taxon>
        <taxon>Streptophyta</taxon>
        <taxon>Embryophyta</taxon>
        <taxon>Tracheophyta</taxon>
        <taxon>Spermatophyta</taxon>
        <taxon>Magnoliopsida</taxon>
        <taxon>eudicotyledons</taxon>
        <taxon>Gunneridae</taxon>
        <taxon>Pentapetalae</taxon>
        <taxon>asterids</taxon>
        <taxon>Ericales</taxon>
        <taxon>Theaceae</taxon>
        <taxon>Camellia</taxon>
    </lineage>
</organism>
<dbReference type="PANTHER" id="PTHR11954:SF42">
    <property type="entry name" value="TAUTOMERASE_MIF SUPERFAMILY PROTEIN"/>
    <property type="match status" value="1"/>
</dbReference>
<comment type="caution">
    <text evidence="2">The sequence shown here is derived from an EMBL/GenBank/DDBJ whole genome shotgun (WGS) entry which is preliminary data.</text>
</comment>
<dbReference type="GO" id="GO:0050178">
    <property type="term" value="F:phenylpyruvate tautomerase activity"/>
    <property type="evidence" value="ECO:0007669"/>
    <property type="project" value="TreeGrafter"/>
</dbReference>
<dbReference type="Gene3D" id="3.30.429.10">
    <property type="entry name" value="Macrophage Migration Inhibitory Factor"/>
    <property type="match status" value="1"/>
</dbReference>
<dbReference type="EMBL" id="SDRB02011054">
    <property type="protein sequence ID" value="THG03077.1"/>
    <property type="molecule type" value="Genomic_DNA"/>
</dbReference>
<comment type="similarity">
    <text evidence="1">Belongs to the MIF family.</text>
</comment>
<evidence type="ECO:0000313" key="3">
    <source>
        <dbReference type="Proteomes" id="UP000306102"/>
    </source>
</evidence>